<dbReference type="AlphaFoldDB" id="A0A941J2N3"/>
<keyword evidence="2" id="KW-1185">Reference proteome</keyword>
<dbReference type="EMBL" id="JAGTPG010000002">
    <property type="protein sequence ID" value="MBR8639736.1"/>
    <property type="molecule type" value="Genomic_DNA"/>
</dbReference>
<accession>A0A941J2N3</accession>
<comment type="caution">
    <text evidence="1">The sequence shown here is derived from an EMBL/GenBank/DDBJ whole genome shotgun (WGS) entry which is preliminary data.</text>
</comment>
<evidence type="ECO:0000313" key="1">
    <source>
        <dbReference type="EMBL" id="MBR8639736.1"/>
    </source>
</evidence>
<reference evidence="1 2" key="1">
    <citation type="submission" date="2021-04" db="EMBL/GenBank/DDBJ databases">
        <title>Characterization of the biosynthetic gene cluster of new lipopeptides with antitumor activity in the genome of the marine Streptomyces PHM034.</title>
        <authorList>
            <person name="Ceniceros A."/>
            <person name="Canedo L."/>
            <person name="Mendez C."/>
            <person name="Olano C."/>
            <person name="Schleissner C."/>
            <person name="Cuevas C."/>
            <person name="De La Calle F."/>
            <person name="Salas J.A."/>
        </authorList>
    </citation>
    <scope>NUCLEOTIDE SEQUENCE [LARGE SCALE GENOMIC DNA]</scope>
    <source>
        <strain evidence="1 2">PHM034</strain>
    </source>
</reference>
<gene>
    <name evidence="1" type="ORF">KEF29_11575</name>
</gene>
<evidence type="ECO:0000313" key="2">
    <source>
        <dbReference type="Proteomes" id="UP000682308"/>
    </source>
</evidence>
<dbReference type="Proteomes" id="UP000682308">
    <property type="component" value="Unassembled WGS sequence"/>
</dbReference>
<dbReference type="SUPFAM" id="SSF48371">
    <property type="entry name" value="ARM repeat"/>
    <property type="match status" value="1"/>
</dbReference>
<protein>
    <submittedName>
        <fullName evidence="1">HEAT repeat domain-containing protein</fullName>
    </submittedName>
</protein>
<sequence>MGTDHQIAHFLRELAEPDPERRTAAVKGLGRTGGAGYVRVLIEAAGDPAPSVRAAVALVLGRLGSRRPAARYCPA</sequence>
<dbReference type="Gene3D" id="1.25.10.10">
    <property type="entry name" value="Leucine-rich Repeat Variant"/>
    <property type="match status" value="1"/>
</dbReference>
<dbReference type="InterPro" id="IPR011989">
    <property type="entry name" value="ARM-like"/>
</dbReference>
<name>A0A941J2N3_9ACTN</name>
<organism evidence="1 2">
    <name type="scientific">Streptomyces tuirus</name>
    <dbReference type="NCBI Taxonomy" id="68278"/>
    <lineage>
        <taxon>Bacteria</taxon>
        <taxon>Bacillati</taxon>
        <taxon>Actinomycetota</taxon>
        <taxon>Actinomycetes</taxon>
        <taxon>Kitasatosporales</taxon>
        <taxon>Streptomycetaceae</taxon>
        <taxon>Streptomyces</taxon>
    </lineage>
</organism>
<dbReference type="Pfam" id="PF13646">
    <property type="entry name" value="HEAT_2"/>
    <property type="match status" value="1"/>
</dbReference>
<proteinExistence type="predicted"/>
<dbReference type="InterPro" id="IPR016024">
    <property type="entry name" value="ARM-type_fold"/>
</dbReference>